<gene>
    <name evidence="1" type="ORF">ENSA5_04780</name>
</gene>
<dbReference type="GO" id="GO:0005829">
    <property type="term" value="C:cytosol"/>
    <property type="evidence" value="ECO:0007669"/>
    <property type="project" value="TreeGrafter"/>
</dbReference>
<dbReference type="Proteomes" id="UP000237968">
    <property type="component" value="Unassembled WGS sequence"/>
</dbReference>
<dbReference type="AlphaFoldDB" id="A0A2S9YHX2"/>
<dbReference type="PANTHER" id="PTHR10000:SF8">
    <property type="entry name" value="HAD SUPERFAMILY HYDROLASE-LIKE, TYPE 3"/>
    <property type="match status" value="1"/>
</dbReference>
<keyword evidence="2" id="KW-1185">Reference proteome</keyword>
<organism evidence="1 2">
    <name type="scientific">Enhygromyxa salina</name>
    <dbReference type="NCBI Taxonomy" id="215803"/>
    <lineage>
        <taxon>Bacteria</taxon>
        <taxon>Pseudomonadati</taxon>
        <taxon>Myxococcota</taxon>
        <taxon>Polyangia</taxon>
        <taxon>Nannocystales</taxon>
        <taxon>Nannocystaceae</taxon>
        <taxon>Enhygromyxa</taxon>
    </lineage>
</organism>
<protein>
    <submittedName>
        <fullName evidence="1">Phosphoglycolate phosphatase</fullName>
    </submittedName>
</protein>
<dbReference type="Gene3D" id="3.90.1070.10">
    <property type="match status" value="1"/>
</dbReference>
<dbReference type="SUPFAM" id="SSF56784">
    <property type="entry name" value="HAD-like"/>
    <property type="match status" value="1"/>
</dbReference>
<proteinExistence type="predicted"/>
<accession>A0A2S9YHX2</accession>
<reference evidence="1 2" key="1">
    <citation type="submission" date="2018-03" db="EMBL/GenBank/DDBJ databases">
        <title>Draft Genome Sequences of the Obligatory Marine Myxobacteria Enhygromyxa salina SWB005.</title>
        <authorList>
            <person name="Poehlein A."/>
            <person name="Moghaddam J.A."/>
            <person name="Harms H."/>
            <person name="Alanjari M."/>
            <person name="Koenig G.M."/>
            <person name="Daniel R."/>
            <person name="Schaeberle T.F."/>
        </authorList>
    </citation>
    <scope>NUCLEOTIDE SEQUENCE [LARGE SCALE GENOMIC DNA]</scope>
    <source>
        <strain evidence="1 2">SWB005</strain>
    </source>
</reference>
<comment type="caution">
    <text evidence="1">The sequence shown here is derived from an EMBL/GenBank/DDBJ whole genome shotgun (WGS) entry which is preliminary data.</text>
</comment>
<dbReference type="GO" id="GO:0016791">
    <property type="term" value="F:phosphatase activity"/>
    <property type="evidence" value="ECO:0007669"/>
    <property type="project" value="TreeGrafter"/>
</dbReference>
<dbReference type="OrthoDB" id="5292903at2"/>
<dbReference type="GO" id="GO:0000287">
    <property type="term" value="F:magnesium ion binding"/>
    <property type="evidence" value="ECO:0007669"/>
    <property type="project" value="TreeGrafter"/>
</dbReference>
<dbReference type="RefSeq" id="WP_146155250.1">
    <property type="nucleotide sequence ID" value="NZ_PVNK01000025.1"/>
</dbReference>
<evidence type="ECO:0000313" key="1">
    <source>
        <dbReference type="EMBL" id="PRQ04714.1"/>
    </source>
</evidence>
<dbReference type="InterPro" id="IPR023214">
    <property type="entry name" value="HAD_sf"/>
</dbReference>
<sequence length="261" mass="28115">MPSPRDPSTLAPRPLAEIATGRVATIRVVATDVDGTLTRGGEFGPDVIAALAKLTRAGVRVIPISGRPAGEVLGLCRYLPGVRFGVAENGLLEIEPDHAPRWLGEVSDVGRLRAVGEHLNRAHDARLQLTGDAFCRLGDVAYEREGREETELLRLRELAEAEGVHLIWSNVHVHLAQRRPDKGAGLLRLLERRNIAPASVVTVGDAPNDGGLFEPDRFGLTVGTADVLGQREWFSALPECVTAAREADGFLELAELLLRGA</sequence>
<name>A0A2S9YHX2_9BACT</name>
<dbReference type="PANTHER" id="PTHR10000">
    <property type="entry name" value="PHOSPHOSERINE PHOSPHATASE"/>
    <property type="match status" value="1"/>
</dbReference>
<dbReference type="InterPro" id="IPR036412">
    <property type="entry name" value="HAD-like_sf"/>
</dbReference>
<dbReference type="Gene3D" id="3.40.50.1000">
    <property type="entry name" value="HAD superfamily/HAD-like"/>
    <property type="match status" value="1"/>
</dbReference>
<dbReference type="EMBL" id="PVNK01000025">
    <property type="protein sequence ID" value="PRQ04714.1"/>
    <property type="molecule type" value="Genomic_DNA"/>
</dbReference>
<dbReference type="Pfam" id="PF08282">
    <property type="entry name" value="Hydrolase_3"/>
    <property type="match status" value="1"/>
</dbReference>
<evidence type="ECO:0000313" key="2">
    <source>
        <dbReference type="Proteomes" id="UP000237968"/>
    </source>
</evidence>